<dbReference type="PANTHER" id="PTHR48111:SF39">
    <property type="entry name" value="TRANSCRIPTIONAL REGULATORY PROTEIN CPXR"/>
    <property type="match status" value="1"/>
</dbReference>
<keyword evidence="2" id="KW-0963">Cytoplasm</keyword>
<evidence type="ECO:0000256" key="1">
    <source>
        <dbReference type="ARBA" id="ARBA00004496"/>
    </source>
</evidence>
<evidence type="ECO:0000259" key="10">
    <source>
        <dbReference type="PROSITE" id="PS50110"/>
    </source>
</evidence>
<dbReference type="KEGG" id="sus:Acid_3636"/>
<dbReference type="Gene3D" id="3.40.50.2300">
    <property type="match status" value="1"/>
</dbReference>
<dbReference type="SMART" id="SM00862">
    <property type="entry name" value="Trans_reg_C"/>
    <property type="match status" value="1"/>
</dbReference>
<dbReference type="FunCoup" id="Q020N6">
    <property type="interactions" value="199"/>
</dbReference>
<dbReference type="FunFam" id="3.40.50.2300:FF:000001">
    <property type="entry name" value="DNA-binding response regulator PhoB"/>
    <property type="match status" value="1"/>
</dbReference>
<evidence type="ECO:0000259" key="11">
    <source>
        <dbReference type="PROSITE" id="PS51755"/>
    </source>
</evidence>
<dbReference type="eggNOG" id="COG0745">
    <property type="taxonomic scope" value="Bacteria"/>
</dbReference>
<dbReference type="Pfam" id="PF00072">
    <property type="entry name" value="Response_reg"/>
    <property type="match status" value="1"/>
</dbReference>
<dbReference type="PANTHER" id="PTHR48111">
    <property type="entry name" value="REGULATOR OF RPOS"/>
    <property type="match status" value="1"/>
</dbReference>
<dbReference type="InterPro" id="IPR039420">
    <property type="entry name" value="WalR-like"/>
</dbReference>
<dbReference type="Pfam" id="PF00486">
    <property type="entry name" value="Trans_reg_C"/>
    <property type="match status" value="1"/>
</dbReference>
<dbReference type="InterPro" id="IPR036388">
    <property type="entry name" value="WH-like_DNA-bd_sf"/>
</dbReference>
<dbReference type="InterPro" id="IPR016032">
    <property type="entry name" value="Sig_transdc_resp-reg_C-effctor"/>
</dbReference>
<sequence length="250" mass="27815" precursor="true">MCEGRDCVTTKAEEVSTTDTTTARRSILLVEDDTELTSLMTDYFAQHGFQVEAAHDGRTGLARAIEGSFDLIILDVMLPVLDGFEVLRQLRKRSATPVIMLTARISQSDRVAGLNSGADDYLPKPFGPDELLARIRAVLRRTGHTDAAPPQIVESAGLRIDPAARAVWDHGEAIEITSIEFDILEILVRSAGRTVTRDELTAVLYQRPATPYERSLDVHISHLRKKLERDDRSVIRTIRGVGYQFMAGER</sequence>
<dbReference type="AlphaFoldDB" id="Q020N6"/>
<dbReference type="Gene3D" id="6.10.250.690">
    <property type="match status" value="1"/>
</dbReference>
<reference evidence="12" key="1">
    <citation type="submission" date="2006-10" db="EMBL/GenBank/DDBJ databases">
        <title>Complete sequence of Solibacter usitatus Ellin6076.</title>
        <authorList>
            <consortium name="US DOE Joint Genome Institute"/>
            <person name="Copeland A."/>
            <person name="Lucas S."/>
            <person name="Lapidus A."/>
            <person name="Barry K."/>
            <person name="Detter J.C."/>
            <person name="Glavina del Rio T."/>
            <person name="Hammon N."/>
            <person name="Israni S."/>
            <person name="Dalin E."/>
            <person name="Tice H."/>
            <person name="Pitluck S."/>
            <person name="Thompson L.S."/>
            <person name="Brettin T."/>
            <person name="Bruce D."/>
            <person name="Han C."/>
            <person name="Tapia R."/>
            <person name="Gilna P."/>
            <person name="Schmutz J."/>
            <person name="Larimer F."/>
            <person name="Land M."/>
            <person name="Hauser L."/>
            <person name="Kyrpides N."/>
            <person name="Mikhailova N."/>
            <person name="Janssen P.H."/>
            <person name="Kuske C.R."/>
            <person name="Richardson P."/>
        </authorList>
    </citation>
    <scope>NUCLEOTIDE SEQUENCE</scope>
    <source>
        <strain evidence="12">Ellin6076</strain>
    </source>
</reference>
<keyword evidence="7" id="KW-0804">Transcription</keyword>
<dbReference type="HOGENOM" id="CLU_000445_30_4_0"/>
<feature type="DNA-binding region" description="OmpR/PhoB-type" evidence="9">
    <location>
        <begin position="150"/>
        <end position="247"/>
    </location>
</feature>
<dbReference type="SUPFAM" id="SSF46894">
    <property type="entry name" value="C-terminal effector domain of the bipartite response regulators"/>
    <property type="match status" value="1"/>
</dbReference>
<evidence type="ECO:0000256" key="2">
    <source>
        <dbReference type="ARBA" id="ARBA00022490"/>
    </source>
</evidence>
<keyword evidence="4" id="KW-0902">Two-component regulatory system</keyword>
<dbReference type="CDD" id="cd00383">
    <property type="entry name" value="trans_reg_C"/>
    <property type="match status" value="1"/>
</dbReference>
<organism evidence="12">
    <name type="scientific">Solibacter usitatus (strain Ellin6076)</name>
    <dbReference type="NCBI Taxonomy" id="234267"/>
    <lineage>
        <taxon>Bacteria</taxon>
        <taxon>Pseudomonadati</taxon>
        <taxon>Acidobacteriota</taxon>
        <taxon>Terriglobia</taxon>
        <taxon>Bryobacterales</taxon>
        <taxon>Solibacteraceae</taxon>
        <taxon>Candidatus Solibacter</taxon>
    </lineage>
</organism>
<dbReference type="Gene3D" id="1.10.10.10">
    <property type="entry name" value="Winged helix-like DNA-binding domain superfamily/Winged helix DNA-binding domain"/>
    <property type="match status" value="1"/>
</dbReference>
<dbReference type="PROSITE" id="PS50110">
    <property type="entry name" value="RESPONSE_REGULATORY"/>
    <property type="match status" value="1"/>
</dbReference>
<evidence type="ECO:0000256" key="9">
    <source>
        <dbReference type="PROSITE-ProRule" id="PRU01091"/>
    </source>
</evidence>
<comment type="subcellular location">
    <subcellularLocation>
        <location evidence="1">Cytoplasm</location>
    </subcellularLocation>
</comment>
<gene>
    <name evidence="12" type="ordered locus">Acid_3636</name>
</gene>
<evidence type="ECO:0000256" key="5">
    <source>
        <dbReference type="ARBA" id="ARBA00023015"/>
    </source>
</evidence>
<dbReference type="GO" id="GO:0006355">
    <property type="term" value="P:regulation of DNA-templated transcription"/>
    <property type="evidence" value="ECO:0007669"/>
    <property type="project" value="InterPro"/>
</dbReference>
<feature type="modified residue" description="4-aspartylphosphate" evidence="8">
    <location>
        <position position="75"/>
    </location>
</feature>
<dbReference type="InterPro" id="IPR011006">
    <property type="entry name" value="CheY-like_superfamily"/>
</dbReference>
<keyword evidence="3 8" id="KW-0597">Phosphoprotein</keyword>
<accession>Q020N6</accession>
<evidence type="ECO:0000256" key="6">
    <source>
        <dbReference type="ARBA" id="ARBA00023125"/>
    </source>
</evidence>
<dbReference type="InterPro" id="IPR001789">
    <property type="entry name" value="Sig_transdc_resp-reg_receiver"/>
</dbReference>
<dbReference type="InterPro" id="IPR001867">
    <property type="entry name" value="OmpR/PhoB-type_DNA-bd"/>
</dbReference>
<dbReference type="STRING" id="234267.Acid_3636"/>
<keyword evidence="6 9" id="KW-0238">DNA-binding</keyword>
<dbReference type="InParanoid" id="Q020N6"/>
<evidence type="ECO:0000256" key="4">
    <source>
        <dbReference type="ARBA" id="ARBA00023012"/>
    </source>
</evidence>
<dbReference type="EMBL" id="CP000473">
    <property type="protein sequence ID" value="ABJ84608.1"/>
    <property type="molecule type" value="Genomic_DNA"/>
</dbReference>
<protein>
    <submittedName>
        <fullName evidence="12">Two component transcriptional regulator, winged helix family</fullName>
    </submittedName>
</protein>
<evidence type="ECO:0000256" key="3">
    <source>
        <dbReference type="ARBA" id="ARBA00022553"/>
    </source>
</evidence>
<evidence type="ECO:0000256" key="8">
    <source>
        <dbReference type="PROSITE-ProRule" id="PRU00169"/>
    </source>
</evidence>
<proteinExistence type="predicted"/>
<evidence type="ECO:0000256" key="7">
    <source>
        <dbReference type="ARBA" id="ARBA00023163"/>
    </source>
</evidence>
<keyword evidence="5" id="KW-0805">Transcription regulation</keyword>
<dbReference type="SMART" id="SM00448">
    <property type="entry name" value="REC"/>
    <property type="match status" value="1"/>
</dbReference>
<dbReference type="GO" id="GO:0005829">
    <property type="term" value="C:cytosol"/>
    <property type="evidence" value="ECO:0007669"/>
    <property type="project" value="TreeGrafter"/>
</dbReference>
<dbReference type="SUPFAM" id="SSF52172">
    <property type="entry name" value="CheY-like"/>
    <property type="match status" value="1"/>
</dbReference>
<dbReference type="GO" id="GO:0000156">
    <property type="term" value="F:phosphorelay response regulator activity"/>
    <property type="evidence" value="ECO:0007669"/>
    <property type="project" value="TreeGrafter"/>
</dbReference>
<dbReference type="GO" id="GO:0032993">
    <property type="term" value="C:protein-DNA complex"/>
    <property type="evidence" value="ECO:0007669"/>
    <property type="project" value="TreeGrafter"/>
</dbReference>
<feature type="domain" description="OmpR/PhoB-type" evidence="11">
    <location>
        <begin position="150"/>
        <end position="247"/>
    </location>
</feature>
<dbReference type="GO" id="GO:0000976">
    <property type="term" value="F:transcription cis-regulatory region binding"/>
    <property type="evidence" value="ECO:0007669"/>
    <property type="project" value="TreeGrafter"/>
</dbReference>
<name>Q020N6_SOLUE</name>
<dbReference type="PROSITE" id="PS51755">
    <property type="entry name" value="OMPR_PHOB"/>
    <property type="match status" value="1"/>
</dbReference>
<evidence type="ECO:0000313" key="12">
    <source>
        <dbReference type="EMBL" id="ABJ84608.1"/>
    </source>
</evidence>
<feature type="domain" description="Response regulatory" evidence="10">
    <location>
        <begin position="26"/>
        <end position="139"/>
    </location>
</feature>